<comment type="caution">
    <text evidence="2">The sequence shown here is derived from an EMBL/GenBank/DDBJ whole genome shotgun (WGS) entry which is preliminary data.</text>
</comment>
<gene>
    <name evidence="2" type="ORF">ACFOEX_07825</name>
</gene>
<dbReference type="EMBL" id="JBHRUV010000032">
    <property type="protein sequence ID" value="MFC3266259.1"/>
    <property type="molecule type" value="Genomic_DNA"/>
</dbReference>
<evidence type="ECO:0000313" key="2">
    <source>
        <dbReference type="EMBL" id="MFC3266259.1"/>
    </source>
</evidence>
<evidence type="ECO:0000256" key="1">
    <source>
        <dbReference type="SAM" id="SignalP"/>
    </source>
</evidence>
<dbReference type="PROSITE" id="PS00018">
    <property type="entry name" value="EF_HAND_1"/>
    <property type="match status" value="1"/>
</dbReference>
<organism evidence="2 3">
    <name type="scientific">Camelimonas abortus</name>
    <dbReference type="NCBI Taxonomy" id="1017184"/>
    <lineage>
        <taxon>Bacteria</taxon>
        <taxon>Pseudomonadati</taxon>
        <taxon>Pseudomonadota</taxon>
        <taxon>Alphaproteobacteria</taxon>
        <taxon>Hyphomicrobiales</taxon>
        <taxon>Chelatococcaceae</taxon>
        <taxon>Camelimonas</taxon>
    </lineage>
</organism>
<protein>
    <submittedName>
        <fullName evidence="2">DUF1007 family protein</fullName>
    </submittedName>
</protein>
<dbReference type="Pfam" id="PF06226">
    <property type="entry name" value="DUF1007"/>
    <property type="match status" value="1"/>
</dbReference>
<keyword evidence="1" id="KW-0732">Signal</keyword>
<feature type="chain" id="PRO_5045652224" evidence="1">
    <location>
        <begin position="39"/>
        <end position="230"/>
    </location>
</feature>
<accession>A0ABV7LER9</accession>
<dbReference type="RefSeq" id="WP_376831536.1">
    <property type="nucleotide sequence ID" value="NZ_JBHLWR010000006.1"/>
</dbReference>
<feature type="signal peptide" evidence="1">
    <location>
        <begin position="1"/>
        <end position="38"/>
    </location>
</feature>
<keyword evidence="3" id="KW-1185">Reference proteome</keyword>
<dbReference type="InterPro" id="IPR010412">
    <property type="entry name" value="DUF1007"/>
</dbReference>
<evidence type="ECO:0000313" key="3">
    <source>
        <dbReference type="Proteomes" id="UP001595536"/>
    </source>
</evidence>
<dbReference type="InterPro" id="IPR018247">
    <property type="entry name" value="EF_Hand_1_Ca_BS"/>
</dbReference>
<proteinExistence type="predicted"/>
<dbReference type="Proteomes" id="UP001595536">
    <property type="component" value="Unassembled WGS sequence"/>
</dbReference>
<name>A0ABV7LER9_9HYPH</name>
<sequence>MPFTHTPRAPTSRPPAPRAAFLLALAITGAFAPAPAQAHPHVWVTAQERLVFDGAGHVTMVRHRWTFDRAFSAWATQGLDADGDGVLSAGELAGLAKENMDGLAEFGWFTRLRADGVKATFLPPQNGAMSFADGQLTLTFDLPLEKPLPPGRAMMFEVSDPTYFVAFSIAGGDDAVKLENAPQGCVVTITRPKPPQQPAGGDLSEAFFEGLGAASNYGGQFANKVVAACP</sequence>
<reference evidence="3" key="1">
    <citation type="journal article" date="2019" name="Int. J. Syst. Evol. Microbiol.">
        <title>The Global Catalogue of Microorganisms (GCM) 10K type strain sequencing project: providing services to taxonomists for standard genome sequencing and annotation.</title>
        <authorList>
            <consortium name="The Broad Institute Genomics Platform"/>
            <consortium name="The Broad Institute Genome Sequencing Center for Infectious Disease"/>
            <person name="Wu L."/>
            <person name="Ma J."/>
        </authorList>
    </citation>
    <scope>NUCLEOTIDE SEQUENCE [LARGE SCALE GENOMIC DNA]</scope>
    <source>
        <strain evidence="3">CCM 7941</strain>
    </source>
</reference>